<keyword evidence="1" id="KW-0540">Nuclease</keyword>
<evidence type="ECO:0000256" key="2">
    <source>
        <dbReference type="ARBA" id="ARBA00022759"/>
    </source>
</evidence>
<keyword evidence="8" id="KW-1185">Reference proteome</keyword>
<gene>
    <name evidence="7" type="ORF">HNQ92_005421</name>
</gene>
<dbReference type="NCBIfam" id="TIGR00629">
    <property type="entry name" value="uvde"/>
    <property type="match status" value="1"/>
</dbReference>
<dbReference type="Pfam" id="PF03851">
    <property type="entry name" value="UvdE"/>
    <property type="match status" value="1"/>
</dbReference>
<dbReference type="PANTHER" id="PTHR31290:SF5">
    <property type="entry name" value="UV-DAMAGE ENDONUCLEASE"/>
    <property type="match status" value="1"/>
</dbReference>
<name>A0A840U4K5_9BACT</name>
<keyword evidence="4" id="KW-0228">DNA excision</keyword>
<dbReference type="InterPro" id="IPR004601">
    <property type="entry name" value="UvdE"/>
</dbReference>
<reference evidence="7 8" key="1">
    <citation type="submission" date="2020-08" db="EMBL/GenBank/DDBJ databases">
        <title>Genomic Encyclopedia of Type Strains, Phase IV (KMG-IV): sequencing the most valuable type-strain genomes for metagenomic binning, comparative biology and taxonomic classification.</title>
        <authorList>
            <person name="Goeker M."/>
        </authorList>
    </citation>
    <scope>NUCLEOTIDE SEQUENCE [LARGE SCALE GENOMIC DNA]</scope>
    <source>
        <strain evidence="7 8">DSM 105074</strain>
    </source>
</reference>
<evidence type="ECO:0000313" key="7">
    <source>
        <dbReference type="EMBL" id="MBB5287258.1"/>
    </source>
</evidence>
<evidence type="ECO:0000256" key="3">
    <source>
        <dbReference type="ARBA" id="ARBA00022763"/>
    </source>
</evidence>
<evidence type="ECO:0000313" key="8">
    <source>
        <dbReference type="Proteomes" id="UP000557307"/>
    </source>
</evidence>
<keyword evidence="6" id="KW-0234">DNA repair</keyword>
<keyword evidence="5 7" id="KW-0378">Hydrolase</keyword>
<dbReference type="Proteomes" id="UP000557307">
    <property type="component" value="Unassembled WGS sequence"/>
</dbReference>
<evidence type="ECO:0000256" key="5">
    <source>
        <dbReference type="ARBA" id="ARBA00022801"/>
    </source>
</evidence>
<dbReference type="AlphaFoldDB" id="A0A840U4K5"/>
<dbReference type="GO" id="GO:0016787">
    <property type="term" value="F:hydrolase activity"/>
    <property type="evidence" value="ECO:0007669"/>
    <property type="project" value="UniProtKB-KW"/>
</dbReference>
<dbReference type="RefSeq" id="WP_184179176.1">
    <property type="nucleotide sequence ID" value="NZ_JACHGF010000015.1"/>
</dbReference>
<comment type="caution">
    <text evidence="7">The sequence shown here is derived from an EMBL/GenBank/DDBJ whole genome shotgun (WGS) entry which is preliminary data.</text>
</comment>
<dbReference type="Gene3D" id="3.20.20.150">
    <property type="entry name" value="Divalent-metal-dependent TIM barrel enzymes"/>
    <property type="match status" value="1"/>
</dbReference>
<dbReference type="GO" id="GO:0009411">
    <property type="term" value="P:response to UV"/>
    <property type="evidence" value="ECO:0007669"/>
    <property type="project" value="InterPro"/>
</dbReference>
<proteinExistence type="predicted"/>
<evidence type="ECO:0000256" key="6">
    <source>
        <dbReference type="ARBA" id="ARBA00023204"/>
    </source>
</evidence>
<keyword evidence="3" id="KW-0227">DNA damage</keyword>
<keyword evidence="2 7" id="KW-0255">Endonuclease</keyword>
<dbReference type="GO" id="GO:0006289">
    <property type="term" value="P:nucleotide-excision repair"/>
    <property type="evidence" value="ECO:0007669"/>
    <property type="project" value="InterPro"/>
</dbReference>
<dbReference type="PANTHER" id="PTHR31290">
    <property type="entry name" value="UV-DAMAGE ENDONUCLEASE"/>
    <property type="match status" value="1"/>
</dbReference>
<sequence>MRLGYACINLSLGESKISVNRSMVKKTFLAKGVTYASELALKNVRDLEKITDWNVQNGLLLYRMSSDMFPWMSEYEFGDLPDFLEIEGVLSRIGQKARASHLRLTYHPGPFNVLATKSADVLRKTSKELRQHGEVMDLLGLPRSPFAKINIHVGGAYGDKATAIDRFCENYAQLPHTARLRLTVENDDRPNLFSTKDLLEIHRRVGIPLVFDYHHHQLHPGGWAEAEAMTAAAATWPLGVPPIVHYSSSRRTFEEPLAAEVAHADYVYRFIDLHGQEVDVMLEAKAKERAALRYLEEFPACGAP</sequence>
<dbReference type="SUPFAM" id="SSF51658">
    <property type="entry name" value="Xylose isomerase-like"/>
    <property type="match status" value="1"/>
</dbReference>
<evidence type="ECO:0000256" key="1">
    <source>
        <dbReference type="ARBA" id="ARBA00022722"/>
    </source>
</evidence>
<dbReference type="EMBL" id="JACHGF010000015">
    <property type="protein sequence ID" value="MBB5287258.1"/>
    <property type="molecule type" value="Genomic_DNA"/>
</dbReference>
<accession>A0A840U4K5</accession>
<evidence type="ECO:0000256" key="4">
    <source>
        <dbReference type="ARBA" id="ARBA00022769"/>
    </source>
</evidence>
<dbReference type="InterPro" id="IPR036237">
    <property type="entry name" value="Xyl_isomerase-like_sf"/>
</dbReference>
<dbReference type="GO" id="GO:0004519">
    <property type="term" value="F:endonuclease activity"/>
    <property type="evidence" value="ECO:0007669"/>
    <property type="project" value="UniProtKB-KW"/>
</dbReference>
<dbReference type="EC" id="3.-.-.-" evidence="7"/>
<protein>
    <submittedName>
        <fullName evidence="7">UV DNA damage endonuclease</fullName>
        <ecNumber evidence="7">3.-.-.-</ecNumber>
    </submittedName>
</protein>
<organism evidence="7 8">
    <name type="scientific">Rhabdobacter roseus</name>
    <dbReference type="NCBI Taxonomy" id="1655419"/>
    <lineage>
        <taxon>Bacteria</taxon>
        <taxon>Pseudomonadati</taxon>
        <taxon>Bacteroidota</taxon>
        <taxon>Cytophagia</taxon>
        <taxon>Cytophagales</taxon>
        <taxon>Cytophagaceae</taxon>
        <taxon>Rhabdobacter</taxon>
    </lineage>
</organism>